<organism evidence="2 3">
    <name type="scientific">Egibacter rhizosphaerae</name>
    <dbReference type="NCBI Taxonomy" id="1670831"/>
    <lineage>
        <taxon>Bacteria</taxon>
        <taxon>Bacillati</taxon>
        <taxon>Actinomycetota</taxon>
        <taxon>Nitriliruptoria</taxon>
        <taxon>Egibacterales</taxon>
        <taxon>Egibacteraceae</taxon>
        <taxon>Egibacter</taxon>
    </lineage>
</organism>
<keyword evidence="3" id="KW-1185">Reference proteome</keyword>
<sequence length="294" mass="31455">MIGLGLALLGAYGVFLLFTAVAFGWRGVGLGPGVATRVPRRRHVHDYLVQAGLEGVRPIELGAVMAVLAVLGGLIGFLLFPGYLVPVAVALLASVVPVLSARARREARLEAARDAWPRLIEEIRLQATTMGKSIPNALLTVGLSGPEQLRPSFEAAHREWLISTDFPRTVAVLKARLADPTADVVCETLLVAHEVGGTDLDARLTALAEDRTQDLQGRKDARAKQAGARFARWFVLVVPVGMALAGLSIGEGREAYATPTGQLWVLAGIALIAVCWLWAGRIMRLPAEGRVFHA</sequence>
<dbReference type="PANTHER" id="PTHR35007">
    <property type="entry name" value="INTEGRAL MEMBRANE PROTEIN-RELATED"/>
    <property type="match status" value="1"/>
</dbReference>
<dbReference type="KEGG" id="erz:ER308_11015"/>
<feature type="transmembrane region" description="Helical" evidence="1">
    <location>
        <begin position="66"/>
        <end position="99"/>
    </location>
</feature>
<dbReference type="AlphaFoldDB" id="A0A411YFX0"/>
<gene>
    <name evidence="2" type="ORF">ER308_11015</name>
</gene>
<evidence type="ECO:0000313" key="2">
    <source>
        <dbReference type="EMBL" id="QBI20037.1"/>
    </source>
</evidence>
<protein>
    <recommendedName>
        <fullName evidence="4">Type II secretion system protein GspF domain-containing protein</fullName>
    </recommendedName>
</protein>
<evidence type="ECO:0000313" key="3">
    <source>
        <dbReference type="Proteomes" id="UP000291469"/>
    </source>
</evidence>
<keyword evidence="1" id="KW-0812">Transmembrane</keyword>
<dbReference type="OrthoDB" id="3217742at2"/>
<evidence type="ECO:0008006" key="4">
    <source>
        <dbReference type="Google" id="ProtNLM"/>
    </source>
</evidence>
<dbReference type="RefSeq" id="WP_131155034.1">
    <property type="nucleotide sequence ID" value="NZ_CP036402.1"/>
</dbReference>
<accession>A0A411YFX0</accession>
<keyword evidence="1" id="KW-1133">Transmembrane helix</keyword>
<dbReference type="Proteomes" id="UP000291469">
    <property type="component" value="Chromosome"/>
</dbReference>
<dbReference type="PANTHER" id="PTHR35007:SF4">
    <property type="entry name" value="CONSERVED TRANSMEMBRANE PROTEIN-RELATED"/>
    <property type="match status" value="1"/>
</dbReference>
<reference evidence="2 3" key="1">
    <citation type="submission" date="2019-01" db="EMBL/GenBank/DDBJ databases">
        <title>Egibacter rhizosphaerae EGI 80759T.</title>
        <authorList>
            <person name="Chen D.-D."/>
            <person name="Tian Y."/>
            <person name="Jiao J.-Y."/>
            <person name="Zhang X.-T."/>
            <person name="Zhang Y.-G."/>
            <person name="Zhang Y."/>
            <person name="Xiao M."/>
            <person name="Shu W.-S."/>
            <person name="Li W.-J."/>
        </authorList>
    </citation>
    <scope>NUCLEOTIDE SEQUENCE [LARGE SCALE GENOMIC DNA]</scope>
    <source>
        <strain evidence="2 3">EGI 80759</strain>
    </source>
</reference>
<feature type="transmembrane region" description="Helical" evidence="1">
    <location>
        <begin position="261"/>
        <end position="280"/>
    </location>
</feature>
<name>A0A411YFX0_9ACTN</name>
<feature type="transmembrane region" description="Helical" evidence="1">
    <location>
        <begin position="230"/>
        <end position="249"/>
    </location>
</feature>
<keyword evidence="1" id="KW-0472">Membrane</keyword>
<evidence type="ECO:0000256" key="1">
    <source>
        <dbReference type="SAM" id="Phobius"/>
    </source>
</evidence>
<dbReference type="EMBL" id="CP036402">
    <property type="protein sequence ID" value="QBI20037.1"/>
    <property type="molecule type" value="Genomic_DNA"/>
</dbReference>
<proteinExistence type="predicted"/>